<evidence type="ECO:0000256" key="3">
    <source>
        <dbReference type="ARBA" id="ARBA00022598"/>
    </source>
</evidence>
<dbReference type="PANTHER" id="PTHR42959:SF1">
    <property type="entry name" value="CARBAMOYLTRANSFERASE HYPF"/>
    <property type="match status" value="1"/>
</dbReference>
<comment type="caution">
    <text evidence="12">The sequence shown here is derived from an EMBL/GenBank/DDBJ whole genome shotgun (WGS) entry which is preliminary data.</text>
</comment>
<evidence type="ECO:0000256" key="7">
    <source>
        <dbReference type="ARBA" id="ARBA00048220"/>
    </source>
</evidence>
<dbReference type="Pfam" id="PF07503">
    <property type="entry name" value="zf-HYPF"/>
    <property type="match status" value="2"/>
</dbReference>
<organism evidence="12 13">
    <name type="scientific">Methanococcus voltae PS</name>
    <dbReference type="NCBI Taxonomy" id="523842"/>
    <lineage>
        <taxon>Archaea</taxon>
        <taxon>Methanobacteriati</taxon>
        <taxon>Methanobacteriota</taxon>
        <taxon>Methanomada group</taxon>
        <taxon>Methanococci</taxon>
        <taxon>Methanococcales</taxon>
        <taxon>Methanococcaceae</taxon>
        <taxon>Methanococcus</taxon>
    </lineage>
</organism>
<dbReference type="Pfam" id="PF00708">
    <property type="entry name" value="Acylphosphatase"/>
    <property type="match status" value="1"/>
</dbReference>
<proteinExistence type="inferred from homology"/>
<dbReference type="Pfam" id="PF17788">
    <property type="entry name" value="HypF_C"/>
    <property type="match status" value="1"/>
</dbReference>
<sequence length="803" mass="90928">MLKKIFVSGIVQGVGFRPFVYNIAEKNNLTGYVKNKGNFVEIIVNGNSNDIDNFIRNLKEEKPVLSKINNLKIENMDLKDLKNNNLSELKDEFKIYSSQNVDNDVAGTIPPDVGLCEDCVRELKAKGDLRYNYPFIACVNCGPRFTVIKKLPYDRENTSMDKFPLCEECQEEYKNPNNRRFHAQANCCEKCGPKVFLTDSKGKILFEKESAIKKTVELLENGKIIAIKGIGGTHLVCDANNDEAVLELRKRLNRPTQAFAIMSTEDKYKLFSEPTELEDNALNSYRKPIVALKKKENEYGKHISKNISNLDTLGVMLPYSGLHYLLFDKCTSYVMTSANLPGLPMAITNDKIIESLKNIADYFLLHDRDIVNRCDDSVLKQISGRMMLLRRSRGYAPEPIEIDFSKNGLLNNKNNNKNNNILSKNILSVGAELNSVACLSKGNKFYMTQYIGNTSKYETYNYLKDAVHNILRLTNTNKLDMIVCDLHPQFNSKKFANELSKEYGTKLYDVQHHEAHVYSLMGDNEFFEPNITIALDGLGYGKDGNIWGGELLYCDEKYDIHRVGHLEEQLQLGGDLSTKYPIRMLFSILSKKIGLEKSFEFIKGYIGEYPELTEKELKLIKMQIKSGLNTSITTSTGRFLDSIASLLSICFKKTYDGEPSIRLEAFANNCSISEKKQILELVENKDYSKYIDYENNIINTTQIVYDCYEMLQNVAFSKNGIAYYAHLTLSHCLVGISIKCAENLNIKTIGLTGGVTYNKIITEHIVTKLKNKGFKVLLHKNVPNGDGGIAFGQALGYILKNEL</sequence>
<evidence type="ECO:0000256" key="4">
    <source>
        <dbReference type="ARBA" id="ARBA00022723"/>
    </source>
</evidence>
<keyword evidence="5" id="KW-0863">Zinc-finger</keyword>
<comment type="similarity">
    <text evidence="2 8">Belongs to the carbamoyltransferase HypF family.</text>
</comment>
<dbReference type="Gene3D" id="3.90.870.50">
    <property type="match status" value="1"/>
</dbReference>
<evidence type="ECO:0000256" key="2">
    <source>
        <dbReference type="ARBA" id="ARBA00008097"/>
    </source>
</evidence>
<evidence type="ECO:0000256" key="1">
    <source>
        <dbReference type="ARBA" id="ARBA00004711"/>
    </source>
</evidence>
<feature type="domain" description="YrdC-like" evidence="11">
    <location>
        <begin position="209"/>
        <end position="394"/>
    </location>
</feature>
<accession>A0ABT2EU32</accession>
<dbReference type="InterPro" id="IPR004421">
    <property type="entry name" value="Carbamoyltransferase_HypF"/>
</dbReference>
<dbReference type="Pfam" id="PF22521">
    <property type="entry name" value="HypF_C_2"/>
    <property type="match status" value="1"/>
</dbReference>
<dbReference type="SUPFAM" id="SSF54975">
    <property type="entry name" value="Acylphosphatase/BLUF domain-like"/>
    <property type="match status" value="1"/>
</dbReference>
<dbReference type="InterPro" id="IPR017945">
    <property type="entry name" value="DHBP_synth_RibB-like_a/b_dom"/>
</dbReference>
<evidence type="ECO:0000259" key="10">
    <source>
        <dbReference type="PROSITE" id="PS51160"/>
    </source>
</evidence>
<dbReference type="EMBL" id="JANUCQ010000001">
    <property type="protein sequence ID" value="MCS3921471.1"/>
    <property type="molecule type" value="Genomic_DNA"/>
</dbReference>
<evidence type="ECO:0000313" key="12">
    <source>
        <dbReference type="EMBL" id="MCS3921471.1"/>
    </source>
</evidence>
<dbReference type="InterPro" id="IPR041440">
    <property type="entry name" value="HypF_C"/>
</dbReference>
<feature type="active site" evidence="9">
    <location>
        <position position="35"/>
    </location>
</feature>
<feature type="domain" description="Acylphosphatase-like" evidence="10">
    <location>
        <begin position="2"/>
        <end position="97"/>
    </location>
</feature>
<dbReference type="InterPro" id="IPR036046">
    <property type="entry name" value="Acylphosphatase-like_dom_sf"/>
</dbReference>
<dbReference type="InterPro" id="IPR051060">
    <property type="entry name" value="Carbamoyltrans_HypF-like"/>
</dbReference>
<dbReference type="SUPFAM" id="SSF55821">
    <property type="entry name" value="YrdC/RibB"/>
    <property type="match status" value="1"/>
</dbReference>
<evidence type="ECO:0000256" key="6">
    <source>
        <dbReference type="ARBA" id="ARBA00022833"/>
    </source>
</evidence>
<dbReference type="InterPro" id="IPR055128">
    <property type="entry name" value="HypF_C_2"/>
</dbReference>
<dbReference type="NCBIfam" id="TIGR00143">
    <property type="entry name" value="hypF"/>
    <property type="match status" value="1"/>
</dbReference>
<feature type="active site" evidence="9">
    <location>
        <position position="17"/>
    </location>
</feature>
<name>A0ABT2EU32_METVO</name>
<comment type="catalytic activity">
    <reaction evidence="7">
        <text>C-terminal L-cysteinyl-[HypE protein] + carbamoyl phosphate + ATP + H2O = C-terminal S-carboxamide-L-cysteinyl-[HypE protein] + AMP + phosphate + diphosphate + H(+)</text>
        <dbReference type="Rhea" id="RHEA:55636"/>
        <dbReference type="Rhea" id="RHEA-COMP:14247"/>
        <dbReference type="Rhea" id="RHEA-COMP:14392"/>
        <dbReference type="ChEBI" id="CHEBI:15377"/>
        <dbReference type="ChEBI" id="CHEBI:15378"/>
        <dbReference type="ChEBI" id="CHEBI:30616"/>
        <dbReference type="ChEBI" id="CHEBI:33019"/>
        <dbReference type="ChEBI" id="CHEBI:43474"/>
        <dbReference type="ChEBI" id="CHEBI:58228"/>
        <dbReference type="ChEBI" id="CHEBI:76913"/>
        <dbReference type="ChEBI" id="CHEBI:139126"/>
        <dbReference type="ChEBI" id="CHEBI:456215"/>
    </reaction>
</comment>
<evidence type="ECO:0000259" key="11">
    <source>
        <dbReference type="PROSITE" id="PS51163"/>
    </source>
</evidence>
<evidence type="ECO:0000256" key="9">
    <source>
        <dbReference type="PROSITE-ProRule" id="PRU00520"/>
    </source>
</evidence>
<keyword evidence="13" id="KW-1185">Reference proteome</keyword>
<dbReference type="InterPro" id="IPR001792">
    <property type="entry name" value="Acylphosphatase-like_dom"/>
</dbReference>
<dbReference type="PANTHER" id="PTHR42959">
    <property type="entry name" value="CARBAMOYLTRANSFERASE"/>
    <property type="match status" value="1"/>
</dbReference>
<dbReference type="InterPro" id="IPR006070">
    <property type="entry name" value="Sua5-like_dom"/>
</dbReference>
<reference evidence="12" key="1">
    <citation type="submission" date="2022-08" db="EMBL/GenBank/DDBJ databases">
        <title>Genomic Encyclopedia of Type Strains, Phase V (KMG-V): Genome sequencing to study the core and pangenomes of soil and plant-associated prokaryotes.</title>
        <authorList>
            <person name="Whitman W."/>
        </authorList>
    </citation>
    <scope>NUCLEOTIDE SEQUENCE</scope>
    <source>
        <strain evidence="12">PS</strain>
    </source>
</reference>
<dbReference type="Proteomes" id="UP001140258">
    <property type="component" value="Unassembled WGS sequence"/>
</dbReference>
<keyword evidence="9" id="KW-0378">Hydrolase</keyword>
<keyword evidence="6" id="KW-0862">Zinc</keyword>
<dbReference type="PIRSF" id="PIRSF006256">
    <property type="entry name" value="CMPcnvr_hdrg_mat"/>
    <property type="match status" value="1"/>
</dbReference>
<gene>
    <name evidence="12" type="ORF">M2325_000144</name>
</gene>
<evidence type="ECO:0000256" key="5">
    <source>
        <dbReference type="ARBA" id="ARBA00022771"/>
    </source>
</evidence>
<comment type="pathway">
    <text evidence="1">Protein modification; [NiFe] hydrogenase maturation.</text>
</comment>
<evidence type="ECO:0000256" key="8">
    <source>
        <dbReference type="PIRNR" id="PIRNR006256"/>
    </source>
</evidence>
<dbReference type="Pfam" id="PF01300">
    <property type="entry name" value="Sua5_yciO_yrdC"/>
    <property type="match status" value="1"/>
</dbReference>
<protein>
    <recommendedName>
        <fullName evidence="8">Carbamoyltransferase</fullName>
        <ecNumber evidence="8">6.2.-.-</ecNumber>
    </recommendedName>
</protein>
<dbReference type="PROSITE" id="PS51160">
    <property type="entry name" value="ACYLPHOSPHATASE_3"/>
    <property type="match status" value="1"/>
</dbReference>
<keyword evidence="3" id="KW-0436">Ligase</keyword>
<dbReference type="Gene3D" id="3.30.420.40">
    <property type="match status" value="1"/>
</dbReference>
<dbReference type="InterPro" id="IPR017968">
    <property type="entry name" value="Acylphosphatase_CS"/>
</dbReference>
<dbReference type="EC" id="6.2.-.-" evidence="8"/>
<dbReference type="PROSITE" id="PS00150">
    <property type="entry name" value="ACYLPHOSPHATASE_1"/>
    <property type="match status" value="1"/>
</dbReference>
<keyword evidence="4" id="KW-0479">Metal-binding</keyword>
<dbReference type="Gene3D" id="3.30.110.120">
    <property type="match status" value="1"/>
</dbReference>
<dbReference type="InterPro" id="IPR011125">
    <property type="entry name" value="Znf_HypF"/>
</dbReference>
<dbReference type="Gene3D" id="3.30.420.360">
    <property type="match status" value="1"/>
</dbReference>
<comment type="catalytic activity">
    <reaction evidence="9">
        <text>an acyl phosphate + H2O = a carboxylate + phosphate + H(+)</text>
        <dbReference type="Rhea" id="RHEA:14965"/>
        <dbReference type="ChEBI" id="CHEBI:15377"/>
        <dbReference type="ChEBI" id="CHEBI:15378"/>
        <dbReference type="ChEBI" id="CHEBI:29067"/>
        <dbReference type="ChEBI" id="CHEBI:43474"/>
        <dbReference type="ChEBI" id="CHEBI:59918"/>
        <dbReference type="EC" id="3.6.1.7"/>
    </reaction>
</comment>
<dbReference type="PROSITE" id="PS51163">
    <property type="entry name" value="YRDC"/>
    <property type="match status" value="1"/>
</dbReference>
<dbReference type="RefSeq" id="WP_259050551.1">
    <property type="nucleotide sequence ID" value="NZ_JANUCQ010000001.1"/>
</dbReference>
<evidence type="ECO:0000313" key="13">
    <source>
        <dbReference type="Proteomes" id="UP001140258"/>
    </source>
</evidence>